<dbReference type="Proteomes" id="UP000091857">
    <property type="component" value="Chromosome 1"/>
</dbReference>
<comment type="caution">
    <text evidence="1">The sequence shown here is derived from an EMBL/GenBank/DDBJ whole genome shotgun (WGS) entry which is preliminary data.</text>
</comment>
<accession>A0ACB7IE66</accession>
<protein>
    <submittedName>
        <fullName evidence="1">Uncharacterized protein</fullName>
    </submittedName>
</protein>
<name>A0ACB7IE66_MANES</name>
<dbReference type="EMBL" id="CM004387">
    <property type="protein sequence ID" value="KAG8662499.1"/>
    <property type="molecule type" value="Genomic_DNA"/>
</dbReference>
<evidence type="ECO:0000313" key="2">
    <source>
        <dbReference type="Proteomes" id="UP000091857"/>
    </source>
</evidence>
<proteinExistence type="predicted"/>
<reference evidence="2" key="1">
    <citation type="journal article" date="2016" name="Nat. Biotechnol.">
        <title>Sequencing wild and cultivated cassava and related species reveals extensive interspecific hybridization and genetic diversity.</title>
        <authorList>
            <person name="Bredeson J.V."/>
            <person name="Lyons J.B."/>
            <person name="Prochnik S.E."/>
            <person name="Wu G.A."/>
            <person name="Ha C.M."/>
            <person name="Edsinger-Gonzales E."/>
            <person name="Grimwood J."/>
            <person name="Schmutz J."/>
            <person name="Rabbi I.Y."/>
            <person name="Egesi C."/>
            <person name="Nauluvula P."/>
            <person name="Lebot V."/>
            <person name="Ndunguru J."/>
            <person name="Mkamilo G."/>
            <person name="Bart R.S."/>
            <person name="Setter T.L."/>
            <person name="Gleadow R.M."/>
            <person name="Kulakow P."/>
            <person name="Ferguson M.E."/>
            <person name="Rounsley S."/>
            <person name="Rokhsar D.S."/>
        </authorList>
    </citation>
    <scope>NUCLEOTIDE SEQUENCE [LARGE SCALE GENOMIC DNA]</scope>
    <source>
        <strain evidence="2">cv. AM560-2</strain>
    </source>
</reference>
<keyword evidence="2" id="KW-1185">Reference proteome</keyword>
<evidence type="ECO:0000313" key="1">
    <source>
        <dbReference type="EMBL" id="KAG8662499.1"/>
    </source>
</evidence>
<organism evidence="1 2">
    <name type="scientific">Manihot esculenta</name>
    <name type="common">Cassava</name>
    <name type="synonym">Jatropha manihot</name>
    <dbReference type="NCBI Taxonomy" id="3983"/>
    <lineage>
        <taxon>Eukaryota</taxon>
        <taxon>Viridiplantae</taxon>
        <taxon>Streptophyta</taxon>
        <taxon>Embryophyta</taxon>
        <taxon>Tracheophyta</taxon>
        <taxon>Spermatophyta</taxon>
        <taxon>Magnoliopsida</taxon>
        <taxon>eudicotyledons</taxon>
        <taxon>Gunneridae</taxon>
        <taxon>Pentapetalae</taxon>
        <taxon>rosids</taxon>
        <taxon>fabids</taxon>
        <taxon>Malpighiales</taxon>
        <taxon>Euphorbiaceae</taxon>
        <taxon>Crotonoideae</taxon>
        <taxon>Manihoteae</taxon>
        <taxon>Manihot</taxon>
    </lineage>
</organism>
<sequence>MELISTPFAGTWRRYWRRKRYQRLDGAFTGRKNMRVVRFGGGSPRRAWKIRPKLRILKIAATSPLRLLRKLKNAYVDMMLNLAGNVSFLNNDTVFGNKRIPKARQAPAAAYSNEEFETRLVYEIYKALKSTQVNCKSFN</sequence>
<gene>
    <name evidence="1" type="ORF">MANES_01G113100v8</name>
</gene>